<evidence type="ECO:0000256" key="2">
    <source>
        <dbReference type="SAM" id="Phobius"/>
    </source>
</evidence>
<evidence type="ECO:0000313" key="4">
    <source>
        <dbReference type="EMBL" id="PLW28340.1"/>
    </source>
</evidence>
<feature type="region of interest" description="Disordered" evidence="1">
    <location>
        <begin position="232"/>
        <end position="298"/>
    </location>
</feature>
<feature type="compositionally biased region" description="Low complexity" evidence="1">
    <location>
        <begin position="57"/>
        <end position="73"/>
    </location>
</feature>
<organism evidence="5 6">
    <name type="scientific">Puccinia coronata f. sp. avenae</name>
    <dbReference type="NCBI Taxonomy" id="200324"/>
    <lineage>
        <taxon>Eukaryota</taxon>
        <taxon>Fungi</taxon>
        <taxon>Dikarya</taxon>
        <taxon>Basidiomycota</taxon>
        <taxon>Pucciniomycotina</taxon>
        <taxon>Pucciniomycetes</taxon>
        <taxon>Pucciniales</taxon>
        <taxon>Pucciniaceae</taxon>
        <taxon>Puccinia</taxon>
    </lineage>
</organism>
<proteinExistence type="predicted"/>
<feature type="compositionally biased region" description="Pro residues" evidence="1">
    <location>
        <begin position="249"/>
        <end position="261"/>
    </location>
</feature>
<dbReference type="OrthoDB" id="2507517at2759"/>
<keyword evidence="2" id="KW-0812">Transmembrane</keyword>
<feature type="compositionally biased region" description="Pro residues" evidence="1">
    <location>
        <begin position="366"/>
        <end position="377"/>
    </location>
</feature>
<feature type="compositionally biased region" description="Polar residues" evidence="1">
    <location>
        <begin position="276"/>
        <end position="286"/>
    </location>
</feature>
<keyword evidence="6" id="KW-1185">Reference proteome</keyword>
<name>A0A2N5UN50_9BASI</name>
<comment type="caution">
    <text evidence="5">The sequence shown here is derived from an EMBL/GenBank/DDBJ whole genome shotgun (WGS) entry which is preliminary data.</text>
</comment>
<keyword evidence="2" id="KW-1133">Transmembrane helix</keyword>
<accession>A0A2N5UN50</accession>
<feature type="compositionally biased region" description="Low complexity" evidence="1">
    <location>
        <begin position="232"/>
        <end position="248"/>
    </location>
</feature>
<feature type="region of interest" description="Disordered" evidence="1">
    <location>
        <begin position="1"/>
        <end position="93"/>
    </location>
</feature>
<dbReference type="EMBL" id="PGCI01000825">
    <property type="protein sequence ID" value="PLW14329.1"/>
    <property type="molecule type" value="Genomic_DNA"/>
</dbReference>
<gene>
    <name evidence="5" type="ORF">PCANC_12922</name>
    <name evidence="4" type="ORF">PCASD_17460</name>
    <name evidence="3" type="ORF">PCASD_18042</name>
</gene>
<feature type="compositionally biased region" description="Polar residues" evidence="1">
    <location>
        <begin position="430"/>
        <end position="441"/>
    </location>
</feature>
<keyword evidence="2" id="KW-0472">Membrane</keyword>
<evidence type="ECO:0000313" key="6">
    <source>
        <dbReference type="Proteomes" id="UP000235388"/>
    </source>
</evidence>
<feature type="compositionally biased region" description="Low complexity" evidence="1">
    <location>
        <begin position="338"/>
        <end position="350"/>
    </location>
</feature>
<dbReference type="EMBL" id="PGCI01000368">
    <property type="protein sequence ID" value="PLW28340.1"/>
    <property type="molecule type" value="Genomic_DNA"/>
</dbReference>
<dbReference type="Proteomes" id="UP000235388">
    <property type="component" value="Unassembled WGS sequence"/>
</dbReference>
<feature type="compositionally biased region" description="Basic and acidic residues" evidence="1">
    <location>
        <begin position="160"/>
        <end position="172"/>
    </location>
</feature>
<feature type="compositionally biased region" description="Basic residues" evidence="1">
    <location>
        <begin position="173"/>
        <end position="182"/>
    </location>
</feature>
<feature type="region of interest" description="Disordered" evidence="1">
    <location>
        <begin position="405"/>
        <end position="441"/>
    </location>
</feature>
<dbReference type="Proteomes" id="UP000235392">
    <property type="component" value="Unassembled WGS sequence"/>
</dbReference>
<evidence type="ECO:0000313" key="7">
    <source>
        <dbReference type="Proteomes" id="UP000235392"/>
    </source>
</evidence>
<evidence type="ECO:0000256" key="1">
    <source>
        <dbReference type="SAM" id="MobiDB-lite"/>
    </source>
</evidence>
<sequence length="441" mass="47598">MAQSASHDQNQQSHDQNEQDPPSSSTPPAQSQPSYLDTQHSNSHFFDNQTLPDPLHSSNSTPSPMSSAAASAGHPPPGRLHASDASIDSHGHQDRTNLPPAVIAIIIVIPLLAALGSVLYWRRKVIRRTQLYAQGISQPDHSHVPGHTRLIIPPGGTGADRPEGQRRGDRMRRLMSGRNRRPSRSDSVRTVPEYSADPQATEMTLARALRGAESNPQPSFLMRFIGNHTATNTRTQQTNNNTELLPTSNPLPPHPPEPPPDYDTSTLAFSNYEPPIQSSSNAVSGPSTSTSASSSSQLLLPTVQVPSLDVSFEPSTDAQDDEETEERPQHHTVHLDRTGTQSSSTSSTVSRPRKSTRRPSLCTLIPPSPQPPAPPEPSNHDLRLPSGGVTPQQLSFLGRIGNLTRLGLARPPDPLPDELSPPPAFDHLAPSSSSSNSMDTR</sequence>
<feature type="region of interest" description="Disordered" evidence="1">
    <location>
        <begin position="312"/>
        <end position="393"/>
    </location>
</feature>
<feature type="region of interest" description="Disordered" evidence="1">
    <location>
        <begin position="137"/>
        <end position="194"/>
    </location>
</feature>
<dbReference type="EMBL" id="PGCJ01000197">
    <property type="protein sequence ID" value="PLW39198.1"/>
    <property type="molecule type" value="Genomic_DNA"/>
</dbReference>
<feature type="compositionally biased region" description="Basic and acidic residues" evidence="1">
    <location>
        <begin position="326"/>
        <end position="337"/>
    </location>
</feature>
<dbReference type="AlphaFoldDB" id="A0A2N5UN50"/>
<protein>
    <submittedName>
        <fullName evidence="5">Uncharacterized protein</fullName>
    </submittedName>
</protein>
<reference evidence="6 7" key="1">
    <citation type="submission" date="2017-11" db="EMBL/GenBank/DDBJ databases">
        <title>De novo assembly and phasing of dikaryotic genomes from two isolates of Puccinia coronata f. sp. avenae, the causal agent of oat crown rust.</title>
        <authorList>
            <person name="Miller M.E."/>
            <person name="Zhang Y."/>
            <person name="Omidvar V."/>
            <person name="Sperschneider J."/>
            <person name="Schwessinger B."/>
            <person name="Raley C."/>
            <person name="Palmer J.M."/>
            <person name="Garnica D."/>
            <person name="Upadhyaya N."/>
            <person name="Rathjen J."/>
            <person name="Taylor J.M."/>
            <person name="Park R.F."/>
            <person name="Dodds P.N."/>
            <person name="Hirsch C.D."/>
            <person name="Kianian S.F."/>
            <person name="Figueroa M."/>
        </authorList>
    </citation>
    <scope>NUCLEOTIDE SEQUENCE [LARGE SCALE GENOMIC DNA]</scope>
    <source>
        <strain evidence="5">12NC29</strain>
        <strain evidence="3">12SD80</strain>
    </source>
</reference>
<evidence type="ECO:0000313" key="3">
    <source>
        <dbReference type="EMBL" id="PLW14329.1"/>
    </source>
</evidence>
<feature type="compositionally biased region" description="Low complexity" evidence="1">
    <location>
        <begin position="287"/>
        <end position="296"/>
    </location>
</feature>
<feature type="compositionally biased region" description="Pro residues" evidence="1">
    <location>
        <begin position="411"/>
        <end position="424"/>
    </location>
</feature>
<feature type="compositionally biased region" description="Polar residues" evidence="1">
    <location>
        <begin position="35"/>
        <end position="51"/>
    </location>
</feature>
<evidence type="ECO:0000313" key="5">
    <source>
        <dbReference type="EMBL" id="PLW39198.1"/>
    </source>
</evidence>
<feature type="compositionally biased region" description="Polar residues" evidence="1">
    <location>
        <begin position="1"/>
        <end position="14"/>
    </location>
</feature>
<feature type="compositionally biased region" description="Low complexity" evidence="1">
    <location>
        <begin position="21"/>
        <end position="34"/>
    </location>
</feature>
<feature type="transmembrane region" description="Helical" evidence="2">
    <location>
        <begin position="101"/>
        <end position="121"/>
    </location>
</feature>